<dbReference type="Proteomes" id="UP000009223">
    <property type="component" value="Chromosome"/>
</dbReference>
<dbReference type="PROSITE" id="PS51379">
    <property type="entry name" value="4FE4S_FER_2"/>
    <property type="match status" value="1"/>
</dbReference>
<dbReference type="Pfam" id="PF13187">
    <property type="entry name" value="Fer4_9"/>
    <property type="match status" value="1"/>
</dbReference>
<feature type="domain" description="4Fe-4S ferredoxin-type" evidence="4">
    <location>
        <begin position="342"/>
        <end position="370"/>
    </location>
</feature>
<dbReference type="STRING" id="545694.TREPR_3779"/>
<dbReference type="PANTHER" id="PTHR43312">
    <property type="entry name" value="D-THREO-ALDOSE 1-DEHYDROGENASE"/>
    <property type="match status" value="1"/>
</dbReference>
<dbReference type="SUPFAM" id="SSF51430">
    <property type="entry name" value="NAD(P)-linked oxidoreductase"/>
    <property type="match status" value="1"/>
</dbReference>
<evidence type="ECO:0000313" key="6">
    <source>
        <dbReference type="Proteomes" id="UP000009223"/>
    </source>
</evidence>
<dbReference type="AlphaFoldDB" id="F5YPR3"/>
<dbReference type="CDD" id="cd19096">
    <property type="entry name" value="AKR_Fe-S_oxidoreductase"/>
    <property type="match status" value="1"/>
</dbReference>
<keyword evidence="6" id="KW-1185">Reference proteome</keyword>
<dbReference type="KEGG" id="tpi:TREPR_3779"/>
<evidence type="ECO:0000256" key="2">
    <source>
        <dbReference type="ARBA" id="ARBA00023004"/>
    </source>
</evidence>
<evidence type="ECO:0000313" key="5">
    <source>
        <dbReference type="EMBL" id="AEF85760.1"/>
    </source>
</evidence>
<dbReference type="GO" id="GO:0046872">
    <property type="term" value="F:metal ion binding"/>
    <property type="evidence" value="ECO:0007669"/>
    <property type="project" value="UniProtKB-KW"/>
</dbReference>
<dbReference type="eggNOG" id="COG1453">
    <property type="taxonomic scope" value="Bacteria"/>
</dbReference>
<keyword evidence="3" id="KW-0411">Iron-sulfur</keyword>
<organism evidence="5 6">
    <name type="scientific">Treponema primitia (strain ATCC BAA-887 / DSM 12427 / ZAS-2)</name>
    <dbReference type="NCBI Taxonomy" id="545694"/>
    <lineage>
        <taxon>Bacteria</taxon>
        <taxon>Pseudomonadati</taxon>
        <taxon>Spirochaetota</taxon>
        <taxon>Spirochaetia</taxon>
        <taxon>Spirochaetales</taxon>
        <taxon>Treponemataceae</taxon>
        <taxon>Treponema</taxon>
    </lineage>
</organism>
<protein>
    <submittedName>
        <fullName evidence="5">Fe-S oxidoreductase</fullName>
    </submittedName>
</protein>
<dbReference type="PANTHER" id="PTHR43312:SF2">
    <property type="entry name" value="OXIDOREDUCTASE"/>
    <property type="match status" value="1"/>
</dbReference>
<dbReference type="GO" id="GO:0051536">
    <property type="term" value="F:iron-sulfur cluster binding"/>
    <property type="evidence" value="ECO:0007669"/>
    <property type="project" value="UniProtKB-KW"/>
</dbReference>
<evidence type="ECO:0000259" key="4">
    <source>
        <dbReference type="PROSITE" id="PS51379"/>
    </source>
</evidence>
<keyword evidence="2" id="KW-0408">Iron</keyword>
<dbReference type="Gene3D" id="3.20.20.100">
    <property type="entry name" value="NADP-dependent oxidoreductase domain"/>
    <property type="match status" value="1"/>
</dbReference>
<reference evidence="6" key="1">
    <citation type="submission" date="2009-12" db="EMBL/GenBank/DDBJ databases">
        <title>Complete sequence of Treponema primitia strain ZAS-2.</title>
        <authorList>
            <person name="Tetu S.G."/>
            <person name="Matson E."/>
            <person name="Ren Q."/>
            <person name="Seshadri R."/>
            <person name="Elbourne L."/>
            <person name="Hassan K.A."/>
            <person name="Durkin A."/>
            <person name="Radune D."/>
            <person name="Mohamoud Y."/>
            <person name="Shay R."/>
            <person name="Jin S."/>
            <person name="Zhang X."/>
            <person name="Lucey K."/>
            <person name="Ballor N.R."/>
            <person name="Ottesen E."/>
            <person name="Rosenthal R."/>
            <person name="Allen A."/>
            <person name="Leadbetter J.R."/>
            <person name="Paulsen I.T."/>
        </authorList>
    </citation>
    <scope>NUCLEOTIDE SEQUENCE [LARGE SCALE GENOMIC DNA]</scope>
    <source>
        <strain evidence="6">ATCC BAA-887 / DSM 12427 / ZAS-2</strain>
    </source>
</reference>
<dbReference type="Pfam" id="PF00248">
    <property type="entry name" value="Aldo_ket_red"/>
    <property type="match status" value="1"/>
</dbReference>
<dbReference type="HOGENOM" id="CLU_023205_3_2_12"/>
<proteinExistence type="predicted"/>
<accession>F5YPR3</accession>
<sequence>MVEKRLIKKSGEELSLLGFGLMRLPLKPGTKDIDKALALEMVDYAKNKGINYFDTAYVYHEGNSELFAGEALSRYDRNSYNLASKMPLMVVRSEADVERIFEEQLKKCRVEYFDYYLLHSMNVHHLKIAEDNKVYEQLKEKQRQGKIRRLGFSFHDAPEVLTQIVAKWDWDFAQIQLNYLDWEQQDAKGQYKILNDKGIPVTVMEPVRGGSLASLGDEADSIFKAADPKASVSSWAIRFAATLPGVQVVLSGMSNLDQMKDNISTMENFKPINEADQKVIDKAVLAFRTTGAVPCTGCRYCMECPQGVDIPRNLALYNAYLFNKERNRPNYQFGFMMEYNGMGKAKQAQNCVECKQCEEKCPQHIEISKQMGLIQEVNKTVTASLPPRH</sequence>
<evidence type="ECO:0000256" key="1">
    <source>
        <dbReference type="ARBA" id="ARBA00022723"/>
    </source>
</evidence>
<name>F5YPR3_TREPZ</name>
<dbReference type="InterPro" id="IPR017896">
    <property type="entry name" value="4Fe4S_Fe-S-bd"/>
</dbReference>
<dbReference type="PROSITE" id="PS00198">
    <property type="entry name" value="4FE4S_FER_1"/>
    <property type="match status" value="1"/>
</dbReference>
<reference evidence="5 6" key="2">
    <citation type="journal article" date="2011" name="ISME J.">
        <title>RNA-seq reveals cooperative metabolic interactions between two termite-gut spirochete species in co-culture.</title>
        <authorList>
            <person name="Rosenthal A.Z."/>
            <person name="Matson E.G."/>
            <person name="Eldar A."/>
            <person name="Leadbetter J.R."/>
        </authorList>
    </citation>
    <scope>NUCLEOTIDE SEQUENCE [LARGE SCALE GENOMIC DNA]</scope>
    <source>
        <strain evidence="6">ATCC BAA-887 / DSM 12427 / ZAS-2</strain>
    </source>
</reference>
<dbReference type="SUPFAM" id="SSF46548">
    <property type="entry name" value="alpha-helical ferredoxin"/>
    <property type="match status" value="1"/>
</dbReference>
<dbReference type="RefSeq" id="WP_015706556.1">
    <property type="nucleotide sequence ID" value="NC_015578.1"/>
</dbReference>
<keyword evidence="1" id="KW-0479">Metal-binding</keyword>
<dbReference type="InterPro" id="IPR017900">
    <property type="entry name" value="4Fe4S_Fe_S_CS"/>
</dbReference>
<dbReference type="InterPro" id="IPR036812">
    <property type="entry name" value="NAD(P)_OxRdtase_dom_sf"/>
</dbReference>
<dbReference type="InterPro" id="IPR053135">
    <property type="entry name" value="AKR2_Oxidoreductase"/>
</dbReference>
<evidence type="ECO:0000256" key="3">
    <source>
        <dbReference type="ARBA" id="ARBA00023014"/>
    </source>
</evidence>
<gene>
    <name evidence="5" type="ordered locus">TREPR_3779</name>
</gene>
<dbReference type="EMBL" id="CP001843">
    <property type="protein sequence ID" value="AEF85760.1"/>
    <property type="molecule type" value="Genomic_DNA"/>
</dbReference>
<dbReference type="InterPro" id="IPR023210">
    <property type="entry name" value="NADP_OxRdtase_dom"/>
</dbReference>